<keyword evidence="2" id="KW-1185">Reference proteome</keyword>
<evidence type="ECO:0000313" key="2">
    <source>
        <dbReference type="Proteomes" id="UP000886998"/>
    </source>
</evidence>
<sequence length="194" mass="22884">MIEIYKSHGRYFIIVPKVTFSTFVEHYVLPCRVGTCLEFHGFPLAFFTEAPGVLNVQFERTEAGFVYKQNHPSITPHVREDGIVPLETLRDSILPDILSHYPELTLTYHDTTVCVWSYTQTFWTMRRRHPHHWKLDSYLQIKPLRHYSRLDKKIFTSLNELLGEEDWVRELLKNGSGEPLRRTSLSWVPAPRKE</sequence>
<dbReference type="EMBL" id="BMAV01013806">
    <property type="protein sequence ID" value="GFY61712.1"/>
    <property type="molecule type" value="Genomic_DNA"/>
</dbReference>
<organism evidence="1 2">
    <name type="scientific">Trichonephila inaurata madagascariensis</name>
    <dbReference type="NCBI Taxonomy" id="2747483"/>
    <lineage>
        <taxon>Eukaryota</taxon>
        <taxon>Metazoa</taxon>
        <taxon>Ecdysozoa</taxon>
        <taxon>Arthropoda</taxon>
        <taxon>Chelicerata</taxon>
        <taxon>Arachnida</taxon>
        <taxon>Araneae</taxon>
        <taxon>Araneomorphae</taxon>
        <taxon>Entelegynae</taxon>
        <taxon>Araneoidea</taxon>
        <taxon>Nephilidae</taxon>
        <taxon>Trichonephila</taxon>
        <taxon>Trichonephila inaurata</taxon>
    </lineage>
</organism>
<evidence type="ECO:0000313" key="1">
    <source>
        <dbReference type="EMBL" id="GFY61712.1"/>
    </source>
</evidence>
<reference evidence="1" key="1">
    <citation type="submission" date="2020-08" db="EMBL/GenBank/DDBJ databases">
        <title>Multicomponent nature underlies the extraordinary mechanical properties of spider dragline silk.</title>
        <authorList>
            <person name="Kono N."/>
            <person name="Nakamura H."/>
            <person name="Mori M."/>
            <person name="Yoshida Y."/>
            <person name="Ohtoshi R."/>
            <person name="Malay A.D."/>
            <person name="Moran D.A.P."/>
            <person name="Tomita M."/>
            <person name="Numata K."/>
            <person name="Arakawa K."/>
        </authorList>
    </citation>
    <scope>NUCLEOTIDE SEQUENCE</scope>
</reference>
<comment type="caution">
    <text evidence="1">The sequence shown here is derived from an EMBL/GenBank/DDBJ whole genome shotgun (WGS) entry which is preliminary data.</text>
</comment>
<dbReference type="AlphaFoldDB" id="A0A8X6XZQ4"/>
<protein>
    <submittedName>
        <fullName evidence="1">Uncharacterized protein</fullName>
    </submittedName>
</protein>
<proteinExistence type="predicted"/>
<dbReference type="Proteomes" id="UP000886998">
    <property type="component" value="Unassembled WGS sequence"/>
</dbReference>
<name>A0A8X6XZQ4_9ARAC</name>
<gene>
    <name evidence="1" type="ORF">TNIN_226181</name>
</gene>
<accession>A0A8X6XZQ4</accession>